<evidence type="ECO:0000313" key="3">
    <source>
        <dbReference type="EMBL" id="MFC0409921.1"/>
    </source>
</evidence>
<dbReference type="EMBL" id="JBHLUN010000012">
    <property type="protein sequence ID" value="MFC0409921.1"/>
    <property type="molecule type" value="Genomic_DNA"/>
</dbReference>
<feature type="compositionally biased region" description="Basic residues" evidence="1">
    <location>
        <begin position="67"/>
        <end position="88"/>
    </location>
</feature>
<accession>A0ABV6K024</accession>
<feature type="region of interest" description="Disordered" evidence="1">
    <location>
        <begin position="57"/>
        <end position="104"/>
    </location>
</feature>
<evidence type="ECO:0000256" key="1">
    <source>
        <dbReference type="SAM" id="MobiDB-lite"/>
    </source>
</evidence>
<keyword evidence="4" id="KW-1185">Reference proteome</keyword>
<gene>
    <name evidence="3" type="ORF">ACFFGY_16840</name>
</gene>
<evidence type="ECO:0000313" key="4">
    <source>
        <dbReference type="Proteomes" id="UP001589865"/>
    </source>
</evidence>
<comment type="caution">
    <text evidence="3">The sequence shown here is derived from an EMBL/GenBank/DDBJ whole genome shotgun (WGS) entry which is preliminary data.</text>
</comment>
<feature type="chain" id="PRO_5047184349" evidence="2">
    <location>
        <begin position="30"/>
        <end position="104"/>
    </location>
</feature>
<feature type="compositionally biased region" description="Pro residues" evidence="1">
    <location>
        <begin position="57"/>
        <end position="66"/>
    </location>
</feature>
<reference evidence="3 4" key="1">
    <citation type="submission" date="2024-09" db="EMBL/GenBank/DDBJ databases">
        <authorList>
            <person name="Sun Q."/>
            <person name="Mori K."/>
        </authorList>
    </citation>
    <scope>NUCLEOTIDE SEQUENCE [LARGE SCALE GENOMIC DNA]</scope>
    <source>
        <strain evidence="3 4">TBRC 5777</strain>
    </source>
</reference>
<proteinExistence type="predicted"/>
<sequence length="104" mass="11280">MRKALFALLLIPALGGLGLGAVGSGEAQAAVPHAAPLVAGAGPVSAAPALLQEAQYYPPPRYYRGPPPRRWRGPPPRRWHGPPPRRWHGPPPGYRRGPPPRYYR</sequence>
<dbReference type="RefSeq" id="WP_377045671.1">
    <property type="nucleotide sequence ID" value="NZ_JBHLUN010000012.1"/>
</dbReference>
<feature type="signal peptide" evidence="2">
    <location>
        <begin position="1"/>
        <end position="29"/>
    </location>
</feature>
<feature type="compositionally biased region" description="Pro residues" evidence="1">
    <location>
        <begin position="89"/>
        <end position="104"/>
    </location>
</feature>
<dbReference type="Proteomes" id="UP001589865">
    <property type="component" value="Unassembled WGS sequence"/>
</dbReference>
<evidence type="ECO:0000256" key="2">
    <source>
        <dbReference type="SAM" id="SignalP"/>
    </source>
</evidence>
<keyword evidence="2" id="KW-0732">Signal</keyword>
<name>A0ABV6K024_9PROT</name>
<organism evidence="3 4">
    <name type="scientific">Roseomonas elaeocarpi</name>
    <dbReference type="NCBI Taxonomy" id="907779"/>
    <lineage>
        <taxon>Bacteria</taxon>
        <taxon>Pseudomonadati</taxon>
        <taxon>Pseudomonadota</taxon>
        <taxon>Alphaproteobacteria</taxon>
        <taxon>Acetobacterales</taxon>
        <taxon>Roseomonadaceae</taxon>
        <taxon>Roseomonas</taxon>
    </lineage>
</organism>
<protein>
    <submittedName>
        <fullName evidence="3">Uncharacterized protein</fullName>
    </submittedName>
</protein>